<protein>
    <submittedName>
        <fullName evidence="1">Uncharacterized protein</fullName>
    </submittedName>
</protein>
<organism evidence="1 2">
    <name type="scientific">Pseudopedobacter saltans</name>
    <dbReference type="NCBI Taxonomy" id="151895"/>
    <lineage>
        <taxon>Bacteria</taxon>
        <taxon>Pseudomonadati</taxon>
        <taxon>Bacteroidota</taxon>
        <taxon>Sphingobacteriia</taxon>
        <taxon>Sphingobacteriales</taxon>
        <taxon>Sphingobacteriaceae</taxon>
        <taxon>Pseudopedobacter</taxon>
    </lineage>
</organism>
<accession>A0A2W5EA17</accession>
<dbReference type="AlphaFoldDB" id="A0A2W5EA17"/>
<evidence type="ECO:0000313" key="1">
    <source>
        <dbReference type="EMBL" id="PZP40941.1"/>
    </source>
</evidence>
<gene>
    <name evidence="1" type="ORF">DI598_18845</name>
</gene>
<sequence>MGLRITNTNADYSANAIGSTDWRIQFGIDVGANAAQKSALVNLNNQLVAAGLWSKILVAPFIGSGASQQSMLFDESGRKLTFSGSPVFDANGFTPTDGGYATFPTYFPNGAMSVVSMGVQNVTAEPNGGSGWMLGILGANIVAGAARKAYGESFITFLGKDSNAGFLIKSGAAQINGTGLIQIGRFDKGDGNQYYYSLDGTTVLDQNGFDAQNPVYAGESITIGKGQSKDGSNAGHTNAKIGFAYIGSLNQMEAQTMAGIVSTYMAAIGRQ</sequence>
<comment type="caution">
    <text evidence="1">The sequence shown here is derived from an EMBL/GenBank/DDBJ whole genome shotgun (WGS) entry which is preliminary data.</text>
</comment>
<reference evidence="1 2" key="1">
    <citation type="submission" date="2017-11" db="EMBL/GenBank/DDBJ databases">
        <title>Infants hospitalized years apart are colonized by the same room-sourced microbial strains.</title>
        <authorList>
            <person name="Brooks B."/>
            <person name="Olm M.R."/>
            <person name="Firek B.A."/>
            <person name="Baker R."/>
            <person name="Thomas B.C."/>
            <person name="Morowitz M.J."/>
            <person name="Banfield J.F."/>
        </authorList>
    </citation>
    <scope>NUCLEOTIDE SEQUENCE [LARGE SCALE GENOMIC DNA]</scope>
    <source>
        <strain evidence="1">S2_009_000_R2_76</strain>
    </source>
</reference>
<name>A0A2W5EA17_9SPHI</name>
<dbReference type="EMBL" id="QFOI01000563">
    <property type="protein sequence ID" value="PZP40941.1"/>
    <property type="molecule type" value="Genomic_DNA"/>
</dbReference>
<dbReference type="Proteomes" id="UP000249645">
    <property type="component" value="Unassembled WGS sequence"/>
</dbReference>
<evidence type="ECO:0000313" key="2">
    <source>
        <dbReference type="Proteomes" id="UP000249645"/>
    </source>
</evidence>
<proteinExistence type="predicted"/>